<protein>
    <submittedName>
        <fullName evidence="3">Acyl-CoA dehydrogenase family protein</fullName>
    </submittedName>
</protein>
<evidence type="ECO:0000313" key="3">
    <source>
        <dbReference type="EMBL" id="MFB8778064.1"/>
    </source>
</evidence>
<accession>A0ABV5EMJ0</accession>
<feature type="domain" description="Acyl-CoA dehydrogenase/oxidase C-terminal" evidence="2">
    <location>
        <begin position="54"/>
        <end position="203"/>
    </location>
</feature>
<keyword evidence="1" id="KW-0285">Flavoprotein</keyword>
<dbReference type="PANTHER" id="PTHR10909">
    <property type="entry name" value="ELECTRON TRANSPORT OXIDOREDUCTASE"/>
    <property type="match status" value="1"/>
</dbReference>
<reference evidence="3 4" key="1">
    <citation type="submission" date="2024-01" db="EMBL/GenBank/DDBJ databases">
        <title>Genome mining of biosynthetic gene clusters to explore secondary metabolites of Streptomyces sp.</title>
        <authorList>
            <person name="Baig A."/>
            <person name="Ajitkumar Shintre N."/>
            <person name="Kumar H."/>
            <person name="Anbarasu A."/>
            <person name="Ramaiah S."/>
        </authorList>
    </citation>
    <scope>NUCLEOTIDE SEQUENCE [LARGE SCALE GENOMIC DNA]</scope>
    <source>
        <strain evidence="3 4">A57</strain>
    </source>
</reference>
<evidence type="ECO:0000256" key="1">
    <source>
        <dbReference type="ARBA" id="ARBA00022630"/>
    </source>
</evidence>
<dbReference type="SUPFAM" id="SSF47203">
    <property type="entry name" value="Acyl-CoA dehydrogenase C-terminal domain-like"/>
    <property type="match status" value="2"/>
</dbReference>
<dbReference type="InterPro" id="IPR036250">
    <property type="entry name" value="AcylCo_DH-like_C"/>
</dbReference>
<gene>
    <name evidence="3" type="ORF">VSS16_36105</name>
</gene>
<feature type="non-terminal residue" evidence="3">
    <location>
        <position position="319"/>
    </location>
</feature>
<keyword evidence="4" id="KW-1185">Reference proteome</keyword>
<dbReference type="InterPro" id="IPR012258">
    <property type="entry name" value="Acyl-CoA_oxidase"/>
</dbReference>
<organism evidence="3 4">
    <name type="scientific">Streptomyces broussonetiae</name>
    <dbReference type="NCBI Taxonomy" id="2686304"/>
    <lineage>
        <taxon>Bacteria</taxon>
        <taxon>Bacillati</taxon>
        <taxon>Actinomycetota</taxon>
        <taxon>Actinomycetes</taxon>
        <taxon>Kitasatosporales</taxon>
        <taxon>Streptomycetaceae</taxon>
        <taxon>Streptomyces</taxon>
    </lineage>
</organism>
<dbReference type="Proteomes" id="UP001585080">
    <property type="component" value="Unassembled WGS sequence"/>
</dbReference>
<evidence type="ECO:0000259" key="2">
    <source>
        <dbReference type="Pfam" id="PF00441"/>
    </source>
</evidence>
<name>A0ABV5EMJ0_9ACTN</name>
<sequence>MPDKGFCPMDNAMIRFEDVSLPEGALLTGGIARFDERGGFHCDRGELRDRFMRSIEQLQIGRVALSSGALAAARSGAWLMTRYARQRHTAHRIPMIERDNVCLPLARTVARLYAATALGNLSRRRLADLSGPDLDVYAFELGMLAKPMLSTTALTALQEFRERLGAQGMFRTNMITDYLGITQAVITAEGDNQMLEVAVGRALARAGAPPLPPVPEGGPAWMTMLDHRARSLAAAGPTHGGYAAVRVARATAAALAAHALHDAATTTAGTAGELLHTLAGLYATDQILEHAAWHTADSRLTAADARELLDTRDELAARL</sequence>
<proteinExistence type="predicted"/>
<dbReference type="InterPro" id="IPR009075">
    <property type="entry name" value="AcylCo_DH/oxidase_C"/>
</dbReference>
<comment type="caution">
    <text evidence="3">The sequence shown here is derived from an EMBL/GenBank/DDBJ whole genome shotgun (WGS) entry which is preliminary data.</text>
</comment>
<dbReference type="Gene3D" id="1.20.140.10">
    <property type="entry name" value="Butyryl-CoA Dehydrogenase, subunit A, domain 3"/>
    <property type="match status" value="1"/>
</dbReference>
<evidence type="ECO:0000313" key="4">
    <source>
        <dbReference type="Proteomes" id="UP001585080"/>
    </source>
</evidence>
<dbReference type="PANTHER" id="PTHR10909:SF382">
    <property type="entry name" value="ACYL-COENZYME A OXIDASE"/>
    <property type="match status" value="1"/>
</dbReference>
<dbReference type="Pfam" id="PF00441">
    <property type="entry name" value="Acyl-CoA_dh_1"/>
    <property type="match status" value="1"/>
</dbReference>
<dbReference type="RefSeq" id="WP_376736489.1">
    <property type="nucleotide sequence ID" value="NZ_JAYMRP010000093.1"/>
</dbReference>
<dbReference type="EMBL" id="JAYMRP010000093">
    <property type="protein sequence ID" value="MFB8778064.1"/>
    <property type="molecule type" value="Genomic_DNA"/>
</dbReference>